<evidence type="ECO:0000313" key="13">
    <source>
        <dbReference type="Proteomes" id="UP001215598"/>
    </source>
</evidence>
<gene>
    <name evidence="12" type="ORF">B0H16DRAFT_1406566</name>
</gene>
<keyword evidence="13" id="KW-1185">Reference proteome</keyword>
<dbReference type="InterPro" id="IPR036396">
    <property type="entry name" value="Cyt_P450_sf"/>
</dbReference>
<dbReference type="GO" id="GO:0020037">
    <property type="term" value="F:heme binding"/>
    <property type="evidence" value="ECO:0007669"/>
    <property type="project" value="InterPro"/>
</dbReference>
<evidence type="ECO:0000256" key="5">
    <source>
        <dbReference type="ARBA" id="ARBA00022723"/>
    </source>
</evidence>
<dbReference type="PANTHER" id="PTHR46300:SF7">
    <property type="entry name" value="P450, PUTATIVE (EUROFUNG)-RELATED"/>
    <property type="match status" value="1"/>
</dbReference>
<dbReference type="PRINTS" id="PR00385">
    <property type="entry name" value="P450"/>
</dbReference>
<dbReference type="InterPro" id="IPR001128">
    <property type="entry name" value="Cyt_P450"/>
</dbReference>
<evidence type="ECO:0000256" key="3">
    <source>
        <dbReference type="ARBA" id="ARBA00010617"/>
    </source>
</evidence>
<protein>
    <submittedName>
        <fullName evidence="12">Cytochrome P450</fullName>
    </submittedName>
</protein>
<dbReference type="InterPro" id="IPR050364">
    <property type="entry name" value="Cytochrome_P450_fung"/>
</dbReference>
<reference evidence="12" key="1">
    <citation type="submission" date="2023-03" db="EMBL/GenBank/DDBJ databases">
        <title>Massive genome expansion in bonnet fungi (Mycena s.s.) driven by repeated elements and novel gene families across ecological guilds.</title>
        <authorList>
            <consortium name="Lawrence Berkeley National Laboratory"/>
            <person name="Harder C.B."/>
            <person name="Miyauchi S."/>
            <person name="Viragh M."/>
            <person name="Kuo A."/>
            <person name="Thoen E."/>
            <person name="Andreopoulos B."/>
            <person name="Lu D."/>
            <person name="Skrede I."/>
            <person name="Drula E."/>
            <person name="Henrissat B."/>
            <person name="Morin E."/>
            <person name="Kohler A."/>
            <person name="Barry K."/>
            <person name="LaButti K."/>
            <person name="Morin E."/>
            <person name="Salamov A."/>
            <person name="Lipzen A."/>
            <person name="Mereny Z."/>
            <person name="Hegedus B."/>
            <person name="Baldrian P."/>
            <person name="Stursova M."/>
            <person name="Weitz H."/>
            <person name="Taylor A."/>
            <person name="Grigoriev I.V."/>
            <person name="Nagy L.G."/>
            <person name="Martin F."/>
            <person name="Kauserud H."/>
        </authorList>
    </citation>
    <scope>NUCLEOTIDE SEQUENCE</scope>
    <source>
        <strain evidence="12">CBHHK182m</strain>
    </source>
</reference>
<evidence type="ECO:0000256" key="11">
    <source>
        <dbReference type="SAM" id="SignalP"/>
    </source>
</evidence>
<keyword evidence="6 10" id="KW-0560">Oxidoreductase</keyword>
<dbReference type="Proteomes" id="UP001215598">
    <property type="component" value="Unassembled WGS sequence"/>
</dbReference>
<dbReference type="Pfam" id="PF00067">
    <property type="entry name" value="p450"/>
    <property type="match status" value="1"/>
</dbReference>
<keyword evidence="4 9" id="KW-0349">Heme</keyword>
<evidence type="ECO:0000256" key="8">
    <source>
        <dbReference type="ARBA" id="ARBA00023033"/>
    </source>
</evidence>
<evidence type="ECO:0000256" key="9">
    <source>
        <dbReference type="PIRSR" id="PIRSR602401-1"/>
    </source>
</evidence>
<evidence type="ECO:0000313" key="12">
    <source>
        <dbReference type="EMBL" id="KAJ7777076.1"/>
    </source>
</evidence>
<comment type="similarity">
    <text evidence="3 10">Belongs to the cytochrome P450 family.</text>
</comment>
<organism evidence="12 13">
    <name type="scientific">Mycena metata</name>
    <dbReference type="NCBI Taxonomy" id="1033252"/>
    <lineage>
        <taxon>Eukaryota</taxon>
        <taxon>Fungi</taxon>
        <taxon>Dikarya</taxon>
        <taxon>Basidiomycota</taxon>
        <taxon>Agaricomycotina</taxon>
        <taxon>Agaricomycetes</taxon>
        <taxon>Agaricomycetidae</taxon>
        <taxon>Agaricales</taxon>
        <taxon>Marasmiineae</taxon>
        <taxon>Mycenaceae</taxon>
        <taxon>Mycena</taxon>
    </lineage>
</organism>
<keyword evidence="11" id="KW-0732">Signal</keyword>
<dbReference type="PANTHER" id="PTHR46300">
    <property type="entry name" value="P450, PUTATIVE (EUROFUNG)-RELATED-RELATED"/>
    <property type="match status" value="1"/>
</dbReference>
<keyword evidence="5 9" id="KW-0479">Metal-binding</keyword>
<evidence type="ECO:0000256" key="10">
    <source>
        <dbReference type="RuleBase" id="RU000461"/>
    </source>
</evidence>
<dbReference type="PROSITE" id="PS00086">
    <property type="entry name" value="CYTOCHROME_P450"/>
    <property type="match status" value="1"/>
</dbReference>
<dbReference type="InterPro" id="IPR017972">
    <property type="entry name" value="Cyt_P450_CS"/>
</dbReference>
<keyword evidence="7 9" id="KW-0408">Iron</keyword>
<dbReference type="GO" id="GO:0005506">
    <property type="term" value="F:iron ion binding"/>
    <property type="evidence" value="ECO:0007669"/>
    <property type="project" value="InterPro"/>
</dbReference>
<evidence type="ECO:0000256" key="6">
    <source>
        <dbReference type="ARBA" id="ARBA00023002"/>
    </source>
</evidence>
<comment type="cofactor">
    <cofactor evidence="1 9">
        <name>heme</name>
        <dbReference type="ChEBI" id="CHEBI:30413"/>
    </cofactor>
</comment>
<dbReference type="EMBL" id="JARKIB010000008">
    <property type="protein sequence ID" value="KAJ7777076.1"/>
    <property type="molecule type" value="Genomic_DNA"/>
</dbReference>
<feature type="chain" id="PRO_5042138233" evidence="11">
    <location>
        <begin position="22"/>
        <end position="513"/>
    </location>
</feature>
<feature type="signal peptide" evidence="11">
    <location>
        <begin position="1"/>
        <end position="21"/>
    </location>
</feature>
<comment type="caution">
    <text evidence="12">The sequence shown here is derived from an EMBL/GenBank/DDBJ whole genome shotgun (WGS) entry which is preliminary data.</text>
</comment>
<feature type="binding site" description="axial binding residue" evidence="9">
    <location>
        <position position="437"/>
    </location>
    <ligand>
        <name>heme</name>
        <dbReference type="ChEBI" id="CHEBI:30413"/>
    </ligand>
    <ligandPart>
        <name>Fe</name>
        <dbReference type="ChEBI" id="CHEBI:18248"/>
    </ligandPart>
</feature>
<dbReference type="Gene3D" id="1.10.630.10">
    <property type="entry name" value="Cytochrome P450"/>
    <property type="match status" value="1"/>
</dbReference>
<evidence type="ECO:0000256" key="1">
    <source>
        <dbReference type="ARBA" id="ARBA00001971"/>
    </source>
</evidence>
<evidence type="ECO:0000256" key="7">
    <source>
        <dbReference type="ARBA" id="ARBA00023004"/>
    </source>
</evidence>
<comment type="pathway">
    <text evidence="2">Secondary metabolite biosynthesis.</text>
</comment>
<dbReference type="SUPFAM" id="SSF48264">
    <property type="entry name" value="Cytochrome P450"/>
    <property type="match status" value="1"/>
</dbReference>
<dbReference type="GO" id="GO:0004497">
    <property type="term" value="F:monooxygenase activity"/>
    <property type="evidence" value="ECO:0007669"/>
    <property type="project" value="UniProtKB-KW"/>
</dbReference>
<sequence>MFLTLSFFFTISAFLCGLCLRRNRSRLPLPPGPPKLPLVGHLFQVPSTFEWETYFDWSKQYNSDVIHLDVLGTSVIVLSSAKAAIDLLEKRSAIYSDRARLPMVCELMGWDFNFGFMTYGEHRRTHRRLFHNVFHIEAAQLFRPKELIATHELLRRILVDPDSVMSHLRHMAGKIIMHVAYGIDVEEKDDLYINLAEKAVHGLVIASVPGRFLVDTFPILKHVPEWFPGAGFRRKAKEWRNLARSMRDKPFAEAKRIMAAGNAPHSFIASALGTLEDCPDKEYQEQVIRGTAGTMYAAGADTTVSAISTFILAILSNPEAQKKAQAELDSVLKPDHLPDFDDEPSLPYVSAIVKEVLRWRPVTPVGIPHFLPVEDEYRGYRLPPRSIVVANAWAILHDESMYPDPYAFKPERFLLNGKPNPAIRSPDAVFGFGRRVCPGRHMATSSVWIAIASILATFDITKAVEDDGRVIEPTYEYFPGLVVMPLPFKCSIKPRSPAAAELIQATANEEMDL</sequence>
<dbReference type="CDD" id="cd11065">
    <property type="entry name" value="CYP64-like"/>
    <property type="match status" value="1"/>
</dbReference>
<dbReference type="GO" id="GO:0016705">
    <property type="term" value="F:oxidoreductase activity, acting on paired donors, with incorporation or reduction of molecular oxygen"/>
    <property type="evidence" value="ECO:0007669"/>
    <property type="project" value="InterPro"/>
</dbReference>
<dbReference type="InterPro" id="IPR002401">
    <property type="entry name" value="Cyt_P450_E_grp-I"/>
</dbReference>
<evidence type="ECO:0000256" key="2">
    <source>
        <dbReference type="ARBA" id="ARBA00005179"/>
    </source>
</evidence>
<name>A0AAD7K4P4_9AGAR</name>
<evidence type="ECO:0000256" key="4">
    <source>
        <dbReference type="ARBA" id="ARBA00022617"/>
    </source>
</evidence>
<keyword evidence="8 10" id="KW-0503">Monooxygenase</keyword>
<dbReference type="AlphaFoldDB" id="A0AAD7K4P4"/>
<dbReference type="PRINTS" id="PR00463">
    <property type="entry name" value="EP450I"/>
</dbReference>
<proteinExistence type="inferred from homology"/>
<accession>A0AAD7K4P4</accession>